<feature type="compositionally biased region" description="Basic and acidic residues" evidence="1">
    <location>
        <begin position="46"/>
        <end position="59"/>
    </location>
</feature>
<evidence type="ECO:0000313" key="4">
    <source>
        <dbReference type="Proteomes" id="UP000006882"/>
    </source>
</evidence>
<organism evidence="3 4">
    <name type="scientific">Prunus persica</name>
    <name type="common">Peach</name>
    <name type="synonym">Amygdalus persica</name>
    <dbReference type="NCBI Taxonomy" id="3760"/>
    <lineage>
        <taxon>Eukaryota</taxon>
        <taxon>Viridiplantae</taxon>
        <taxon>Streptophyta</taxon>
        <taxon>Embryophyta</taxon>
        <taxon>Tracheophyta</taxon>
        <taxon>Spermatophyta</taxon>
        <taxon>Magnoliopsida</taxon>
        <taxon>eudicotyledons</taxon>
        <taxon>Gunneridae</taxon>
        <taxon>Pentapetalae</taxon>
        <taxon>rosids</taxon>
        <taxon>fabids</taxon>
        <taxon>Rosales</taxon>
        <taxon>Rosaceae</taxon>
        <taxon>Amygdaloideae</taxon>
        <taxon>Amygdaleae</taxon>
        <taxon>Prunus</taxon>
    </lineage>
</organism>
<gene>
    <name evidence="3" type="ORF">PRUPE_2G076200</name>
</gene>
<name>A0A251QCX0_PRUPE</name>
<dbReference type="EMBL" id="CM007652">
    <property type="protein sequence ID" value="ONI21623.1"/>
    <property type="molecule type" value="Genomic_DNA"/>
</dbReference>
<feature type="region of interest" description="Disordered" evidence="1">
    <location>
        <begin position="46"/>
        <end position="75"/>
    </location>
</feature>
<accession>A0A251QCX0</accession>
<dbReference type="Proteomes" id="UP000006882">
    <property type="component" value="Chromosome G2"/>
</dbReference>
<proteinExistence type="predicted"/>
<keyword evidence="4" id="KW-1185">Reference proteome</keyword>
<feature type="transmembrane region" description="Helical" evidence="2">
    <location>
        <begin position="166"/>
        <end position="190"/>
    </location>
</feature>
<keyword evidence="2" id="KW-0472">Membrane</keyword>
<evidence type="ECO:0000256" key="1">
    <source>
        <dbReference type="SAM" id="MobiDB-lite"/>
    </source>
</evidence>
<evidence type="ECO:0000313" key="3">
    <source>
        <dbReference type="EMBL" id="ONI21623.1"/>
    </source>
</evidence>
<sequence>MGLERKLNNGSRRWKEKALLFPQAPLKLKQDGSPNEAVKLLKEKHMKKNLGDQGKELNKSSHKTKKVRPQIPMEPTRSPRAFVGIQLKKQQIATMLGFSSATTVLKGQAAILKTMRLLMQQIATMLGFSNVATSPKSQINFNISHLSFVCLVLLCFAMYKINCGCVTCIVICLFWLVGLSLAMSDVYFYFTFWFEK</sequence>
<protein>
    <submittedName>
        <fullName evidence="3">Uncharacterized protein</fullName>
    </submittedName>
</protein>
<evidence type="ECO:0000256" key="2">
    <source>
        <dbReference type="SAM" id="Phobius"/>
    </source>
</evidence>
<dbReference type="AlphaFoldDB" id="A0A251QCX0"/>
<keyword evidence="2" id="KW-0812">Transmembrane</keyword>
<dbReference type="Gramene" id="ONI21623">
    <property type="protein sequence ID" value="ONI21623"/>
    <property type="gene ID" value="PRUPE_2G076200"/>
</dbReference>
<reference evidence="3 4" key="1">
    <citation type="journal article" date="2013" name="Nat. Genet.">
        <title>The high-quality draft genome of peach (Prunus persica) identifies unique patterns of genetic diversity, domestication and genome evolution.</title>
        <authorList>
            <consortium name="International Peach Genome Initiative"/>
            <person name="Verde I."/>
            <person name="Abbott A.G."/>
            <person name="Scalabrin S."/>
            <person name="Jung S."/>
            <person name="Shu S."/>
            <person name="Marroni F."/>
            <person name="Zhebentyayeva T."/>
            <person name="Dettori M.T."/>
            <person name="Grimwood J."/>
            <person name="Cattonaro F."/>
            <person name="Zuccolo A."/>
            <person name="Rossini L."/>
            <person name="Jenkins J."/>
            <person name="Vendramin E."/>
            <person name="Meisel L.A."/>
            <person name="Decroocq V."/>
            <person name="Sosinski B."/>
            <person name="Prochnik S."/>
            <person name="Mitros T."/>
            <person name="Policriti A."/>
            <person name="Cipriani G."/>
            <person name="Dondini L."/>
            <person name="Ficklin S."/>
            <person name="Goodstein D.M."/>
            <person name="Xuan P."/>
            <person name="Del Fabbro C."/>
            <person name="Aramini V."/>
            <person name="Copetti D."/>
            <person name="Gonzalez S."/>
            <person name="Horner D.S."/>
            <person name="Falchi R."/>
            <person name="Lucas S."/>
            <person name="Mica E."/>
            <person name="Maldonado J."/>
            <person name="Lazzari B."/>
            <person name="Bielenberg D."/>
            <person name="Pirona R."/>
            <person name="Miculan M."/>
            <person name="Barakat A."/>
            <person name="Testolin R."/>
            <person name="Stella A."/>
            <person name="Tartarini S."/>
            <person name="Tonutti P."/>
            <person name="Arus P."/>
            <person name="Orellana A."/>
            <person name="Wells C."/>
            <person name="Main D."/>
            <person name="Vizzotto G."/>
            <person name="Silva H."/>
            <person name="Salamini F."/>
            <person name="Schmutz J."/>
            <person name="Morgante M."/>
            <person name="Rokhsar D.S."/>
        </authorList>
    </citation>
    <scope>NUCLEOTIDE SEQUENCE [LARGE SCALE GENOMIC DNA]</scope>
    <source>
        <strain evidence="4">cv. Nemared</strain>
    </source>
</reference>
<keyword evidence="2" id="KW-1133">Transmembrane helix</keyword>